<evidence type="ECO:0000313" key="16">
    <source>
        <dbReference type="Proteomes" id="UP001174909"/>
    </source>
</evidence>
<dbReference type="CDD" id="cd17938">
    <property type="entry name" value="DEADc_DDX1"/>
    <property type="match status" value="1"/>
</dbReference>
<dbReference type="InterPro" id="IPR011545">
    <property type="entry name" value="DEAD/DEAH_box_helicase_dom"/>
</dbReference>
<comment type="caution">
    <text evidence="15">The sequence shown here is derived from an EMBL/GenBank/DDBJ whole genome shotgun (WGS) entry which is preliminary data.</text>
</comment>
<reference evidence="15" key="1">
    <citation type="submission" date="2023-03" db="EMBL/GenBank/DDBJ databases">
        <authorList>
            <person name="Steffen K."/>
            <person name="Cardenas P."/>
        </authorList>
    </citation>
    <scope>NUCLEOTIDE SEQUENCE</scope>
</reference>
<dbReference type="PROSITE" id="PS51192">
    <property type="entry name" value="HELICASE_ATP_BIND_1"/>
    <property type="match status" value="1"/>
</dbReference>
<dbReference type="EMBL" id="CASHTH010002839">
    <property type="protein sequence ID" value="CAI8035956.1"/>
    <property type="molecule type" value="Genomic_DNA"/>
</dbReference>
<keyword evidence="8 11" id="KW-0694">RNA-binding</keyword>
<evidence type="ECO:0000256" key="11">
    <source>
        <dbReference type="RuleBase" id="RU365068"/>
    </source>
</evidence>
<dbReference type="InterPro" id="IPR014001">
    <property type="entry name" value="Helicase_ATP-bd"/>
</dbReference>
<comment type="function">
    <text evidence="11">RNA helicase.</text>
</comment>
<name>A0AA35SVU0_GEOBA</name>
<dbReference type="GO" id="GO:0004527">
    <property type="term" value="F:exonuclease activity"/>
    <property type="evidence" value="ECO:0007669"/>
    <property type="project" value="UniProtKB-KW"/>
</dbReference>
<keyword evidence="6" id="KW-0269">Exonuclease</keyword>
<dbReference type="CDD" id="cd12873">
    <property type="entry name" value="SPRY_DDX1"/>
    <property type="match status" value="1"/>
</dbReference>
<dbReference type="PANTHER" id="PTHR24031">
    <property type="entry name" value="RNA HELICASE"/>
    <property type="match status" value="1"/>
</dbReference>
<evidence type="ECO:0000256" key="10">
    <source>
        <dbReference type="ARBA" id="ARBA00058016"/>
    </source>
</evidence>
<dbReference type="SMART" id="SM00449">
    <property type="entry name" value="SPRY"/>
    <property type="match status" value="1"/>
</dbReference>
<dbReference type="PROSITE" id="PS51194">
    <property type="entry name" value="HELICASE_CTER"/>
    <property type="match status" value="1"/>
</dbReference>
<comment type="function">
    <text evidence="10">Acts as an ATP-dependent RNA helicase, able to unwind both RNA-RNA and RNA-DNA duplexes. Possesses 5' single-stranded RNA overhang nuclease activity.</text>
</comment>
<dbReference type="GO" id="GO:0003723">
    <property type="term" value="F:RNA binding"/>
    <property type="evidence" value="ECO:0007669"/>
    <property type="project" value="UniProtKB-UniRule"/>
</dbReference>
<keyword evidence="7 11" id="KW-0067">ATP-binding</keyword>
<dbReference type="GO" id="GO:0003724">
    <property type="term" value="F:RNA helicase activity"/>
    <property type="evidence" value="ECO:0007669"/>
    <property type="project" value="UniProtKB-EC"/>
</dbReference>
<dbReference type="SMART" id="SM00490">
    <property type="entry name" value="HELICc"/>
    <property type="match status" value="1"/>
</dbReference>
<dbReference type="Gene3D" id="3.40.50.300">
    <property type="entry name" value="P-loop containing nucleotide triphosphate hydrolases"/>
    <property type="match status" value="3"/>
</dbReference>
<dbReference type="FunFam" id="3.40.50.300:FF:000652">
    <property type="entry name" value="ATP-dependent RNA helicase DDX1"/>
    <property type="match status" value="1"/>
</dbReference>
<protein>
    <recommendedName>
        <fullName evidence="11">ATP-dependent RNA helicase</fullName>
        <ecNumber evidence="11">3.6.4.13</ecNumber>
    </recommendedName>
</protein>
<evidence type="ECO:0000256" key="9">
    <source>
        <dbReference type="ARBA" id="ARBA00047984"/>
    </source>
</evidence>
<feature type="domain" description="Helicase C-terminal" evidence="14">
    <location>
        <begin position="488"/>
        <end position="679"/>
    </location>
</feature>
<evidence type="ECO:0000256" key="6">
    <source>
        <dbReference type="ARBA" id="ARBA00022839"/>
    </source>
</evidence>
<dbReference type="CDD" id="cd18787">
    <property type="entry name" value="SF2_C_DEAD"/>
    <property type="match status" value="1"/>
</dbReference>
<dbReference type="AlphaFoldDB" id="A0AA35SVU0"/>
<accession>A0AA35SVU0</accession>
<dbReference type="InterPro" id="IPR001650">
    <property type="entry name" value="Helicase_C-like"/>
</dbReference>
<proteinExistence type="inferred from homology"/>
<keyword evidence="4 11" id="KW-0378">Hydrolase</keyword>
<dbReference type="PROSITE" id="PS50188">
    <property type="entry name" value="B302_SPRY"/>
    <property type="match status" value="1"/>
</dbReference>
<dbReference type="SMART" id="SM00487">
    <property type="entry name" value="DEXDc"/>
    <property type="match status" value="1"/>
</dbReference>
<gene>
    <name evidence="15" type="ORF">GBAR_LOCUS20179</name>
</gene>
<keyword evidence="2" id="KW-0540">Nuclease</keyword>
<organism evidence="15 16">
    <name type="scientific">Geodia barretti</name>
    <name type="common">Barrett's horny sponge</name>
    <dbReference type="NCBI Taxonomy" id="519541"/>
    <lineage>
        <taxon>Eukaryota</taxon>
        <taxon>Metazoa</taxon>
        <taxon>Porifera</taxon>
        <taxon>Demospongiae</taxon>
        <taxon>Heteroscleromorpha</taxon>
        <taxon>Tetractinellida</taxon>
        <taxon>Astrophorina</taxon>
        <taxon>Geodiidae</taxon>
        <taxon>Geodia</taxon>
    </lineage>
</organism>
<evidence type="ECO:0000256" key="2">
    <source>
        <dbReference type="ARBA" id="ARBA00022722"/>
    </source>
</evidence>
<dbReference type="SUPFAM" id="SSF52540">
    <property type="entry name" value="P-loop containing nucleoside triphosphate hydrolases"/>
    <property type="match status" value="2"/>
</dbReference>
<dbReference type="SUPFAM" id="SSF49899">
    <property type="entry name" value="Concanavalin A-like lectins/glucanases"/>
    <property type="match status" value="1"/>
</dbReference>
<comment type="similarity">
    <text evidence="1">Belongs to the DEAD box helicase family. DDX1 subfamily.</text>
</comment>
<evidence type="ECO:0000313" key="15">
    <source>
        <dbReference type="EMBL" id="CAI8035956.1"/>
    </source>
</evidence>
<evidence type="ECO:0000259" key="13">
    <source>
        <dbReference type="PROSITE" id="PS51192"/>
    </source>
</evidence>
<dbReference type="InterPro" id="IPR001870">
    <property type="entry name" value="B30.2/SPRY"/>
</dbReference>
<dbReference type="GO" id="GO:0005524">
    <property type="term" value="F:ATP binding"/>
    <property type="evidence" value="ECO:0007669"/>
    <property type="project" value="UniProtKB-UniRule"/>
</dbReference>
<evidence type="ECO:0000256" key="4">
    <source>
        <dbReference type="ARBA" id="ARBA00022801"/>
    </source>
</evidence>
<feature type="domain" description="Helicase ATP-binding" evidence="13">
    <location>
        <begin position="284"/>
        <end position="423"/>
    </location>
</feature>
<dbReference type="Pfam" id="PF00270">
    <property type="entry name" value="DEAD"/>
    <property type="match status" value="2"/>
</dbReference>
<dbReference type="FunFam" id="2.60.120.920:FF:000076">
    <property type="entry name" value="ATP-dependent RNA helicase DDX1"/>
    <property type="match status" value="1"/>
</dbReference>
<keyword evidence="16" id="KW-1185">Reference proteome</keyword>
<evidence type="ECO:0000256" key="3">
    <source>
        <dbReference type="ARBA" id="ARBA00022741"/>
    </source>
</evidence>
<evidence type="ECO:0000259" key="14">
    <source>
        <dbReference type="PROSITE" id="PS51194"/>
    </source>
</evidence>
<dbReference type="Pfam" id="PF00622">
    <property type="entry name" value="SPRY"/>
    <property type="match status" value="1"/>
</dbReference>
<dbReference type="FunFam" id="3.40.50.300:FF:000708">
    <property type="entry name" value="ATP-dependent RNA helicase DDX1"/>
    <property type="match status" value="1"/>
</dbReference>
<evidence type="ECO:0000256" key="7">
    <source>
        <dbReference type="ARBA" id="ARBA00022840"/>
    </source>
</evidence>
<evidence type="ECO:0000256" key="1">
    <source>
        <dbReference type="ARBA" id="ARBA00008765"/>
    </source>
</evidence>
<dbReference type="Gene3D" id="2.60.120.920">
    <property type="match status" value="1"/>
</dbReference>
<dbReference type="Pfam" id="PF00271">
    <property type="entry name" value="Helicase_C"/>
    <property type="match status" value="1"/>
</dbReference>
<keyword evidence="5 11" id="KW-0347">Helicase</keyword>
<dbReference type="InterPro" id="IPR027417">
    <property type="entry name" value="P-loop_NTPase"/>
</dbReference>
<dbReference type="Proteomes" id="UP001174909">
    <property type="component" value="Unassembled WGS sequence"/>
</dbReference>
<comment type="domain">
    <text evidence="11">The helicase domain is involved in the stimulation of RELA transcriptional activity.</text>
</comment>
<dbReference type="InterPro" id="IPR043136">
    <property type="entry name" value="B30.2/SPRY_sf"/>
</dbReference>
<evidence type="ECO:0000259" key="12">
    <source>
        <dbReference type="PROSITE" id="PS50188"/>
    </source>
</evidence>
<feature type="domain" description="B30.2/SPRY" evidence="12">
    <location>
        <begin position="69"/>
        <end position="246"/>
    </location>
</feature>
<dbReference type="EC" id="3.6.4.13" evidence="11"/>
<evidence type="ECO:0000256" key="8">
    <source>
        <dbReference type="ARBA" id="ARBA00022884"/>
    </source>
</evidence>
<keyword evidence="3 11" id="KW-0547">Nucleotide-binding</keyword>
<sequence>MAAFLELGMIEEVVQSVEEMDWLLPTDVQHEAIPLILGGGDVLMAAETGSGKTGAFSLPIIQIVQETKKMRREGKGGGRGKVGGGGAKTVKLNQFDRGDQFAVAPDGLLCQCREHRVWHGSRSTHGISSGKSYFEATVTDEGLCRIGWSTSRATHELGKDNLGFGFGGTGKKSFSSQFDNYGEPFGKDDTIGCCIDTDGGNVSFSKNGKNLGKAFDIPKHLHGDTFFAAVTLKNAEMKFNFGDTPFNNPPQAGYCALSKAGGLVPFQSCGMESRPGKREGSVMALIMEPARELAQQTHENISRFKRHLTSPGVRELLLVGGDSAKDQMRALQEGVDIVTGTPGRLDDFISTGKLDLSGVRFLVLDEADGLLSSGYGNLITKIYNQIPKVTPEGARLQMIVCSATLHNVEVKKLANKLMHFPTWVDLKGLDSVPETVHHVVCHVNPVTDTAWYNLGRIRVETDGVHAGDNVKPGSRSAECLSEGVKLLKAEYLVRAIRKHKMDQAIVFCRTKLDCDNIERYLMKIGGGSKMVNEFSCVCLHSDRRPQERKDNLLAFKNGEVRFLVCTDVAARGIDITGVPFVVNVTLSDDKQNYIHRIGRVGRAARMGLAISIVATVKEKVWYHKCPSRGKSCHNTDLLENGGCTIWYDERQYLSDIEEHLGVTIPQVDNSFDVPVNEFDGKITYGERRGKSTGTGFQYHTAQLAPSRDQLMKMEKLAQSNFLRLQTTQTWFS</sequence>
<dbReference type="InterPro" id="IPR003877">
    <property type="entry name" value="SPRY_dom"/>
</dbReference>
<dbReference type="InterPro" id="IPR013320">
    <property type="entry name" value="ConA-like_dom_sf"/>
</dbReference>
<evidence type="ECO:0000256" key="5">
    <source>
        <dbReference type="ARBA" id="ARBA00022806"/>
    </source>
</evidence>
<comment type="catalytic activity">
    <reaction evidence="9 11">
        <text>ATP + H2O = ADP + phosphate + H(+)</text>
        <dbReference type="Rhea" id="RHEA:13065"/>
        <dbReference type="ChEBI" id="CHEBI:15377"/>
        <dbReference type="ChEBI" id="CHEBI:15378"/>
        <dbReference type="ChEBI" id="CHEBI:30616"/>
        <dbReference type="ChEBI" id="CHEBI:43474"/>
        <dbReference type="ChEBI" id="CHEBI:456216"/>
        <dbReference type="EC" id="3.6.4.13"/>
    </reaction>
</comment>